<dbReference type="InterPro" id="IPR035984">
    <property type="entry name" value="Acyl-CoA-binding_sf"/>
</dbReference>
<evidence type="ECO:0000256" key="5">
    <source>
        <dbReference type="SAM" id="Phobius"/>
    </source>
</evidence>
<keyword evidence="5" id="KW-0812">Transmembrane</keyword>
<dbReference type="PANTHER" id="PTHR24201">
    <property type="entry name" value="ANK_REP_REGION DOMAIN-CONTAINING PROTEIN"/>
    <property type="match status" value="1"/>
</dbReference>
<comment type="caution">
    <text evidence="7">The sequence shown here is derived from an EMBL/GenBank/DDBJ whole genome shotgun (WGS) entry which is preliminary data.</text>
</comment>
<dbReference type="SUPFAM" id="SSF48403">
    <property type="entry name" value="Ankyrin repeat"/>
    <property type="match status" value="1"/>
</dbReference>
<keyword evidence="5" id="KW-0472">Membrane</keyword>
<dbReference type="PROSITE" id="PS51228">
    <property type="entry name" value="ACB_2"/>
    <property type="match status" value="1"/>
</dbReference>
<dbReference type="Gene3D" id="1.20.80.10">
    <property type="match status" value="1"/>
</dbReference>
<dbReference type="PROSITE" id="PS50088">
    <property type="entry name" value="ANK_REPEAT"/>
    <property type="match status" value="1"/>
</dbReference>
<organism evidence="7 8">
    <name type="scientific">Thalassiosira oceanica</name>
    <name type="common">Marine diatom</name>
    <dbReference type="NCBI Taxonomy" id="159749"/>
    <lineage>
        <taxon>Eukaryota</taxon>
        <taxon>Sar</taxon>
        <taxon>Stramenopiles</taxon>
        <taxon>Ochrophyta</taxon>
        <taxon>Bacillariophyta</taxon>
        <taxon>Coscinodiscophyceae</taxon>
        <taxon>Thalassiosirophycidae</taxon>
        <taxon>Thalassiosirales</taxon>
        <taxon>Thalassiosiraceae</taxon>
        <taxon>Thalassiosira</taxon>
    </lineage>
</organism>
<evidence type="ECO:0000259" key="6">
    <source>
        <dbReference type="PROSITE" id="PS51228"/>
    </source>
</evidence>
<feature type="repeat" description="ANK" evidence="3">
    <location>
        <begin position="238"/>
        <end position="270"/>
    </location>
</feature>
<feature type="compositionally biased region" description="Polar residues" evidence="4">
    <location>
        <begin position="183"/>
        <end position="194"/>
    </location>
</feature>
<dbReference type="eggNOG" id="KOG0817">
    <property type="taxonomic scope" value="Eukaryota"/>
</dbReference>
<protein>
    <recommendedName>
        <fullName evidence="6">ACB domain-containing protein</fullName>
    </recommendedName>
</protein>
<keyword evidence="8" id="KW-1185">Reference proteome</keyword>
<evidence type="ECO:0000256" key="4">
    <source>
        <dbReference type="SAM" id="MobiDB-lite"/>
    </source>
</evidence>
<dbReference type="PANTHER" id="PTHR24201:SF15">
    <property type="entry name" value="ANKYRIN REPEAT DOMAIN-CONTAINING PROTEIN 66"/>
    <property type="match status" value="1"/>
</dbReference>
<dbReference type="SMART" id="SM00248">
    <property type="entry name" value="ANK"/>
    <property type="match status" value="2"/>
</dbReference>
<feature type="region of interest" description="Disordered" evidence="4">
    <location>
        <begin position="141"/>
        <end position="206"/>
    </location>
</feature>
<dbReference type="Gene3D" id="1.25.40.20">
    <property type="entry name" value="Ankyrin repeat-containing domain"/>
    <property type="match status" value="1"/>
</dbReference>
<dbReference type="SUPFAM" id="SSF47027">
    <property type="entry name" value="Acyl-CoA binding protein"/>
    <property type="match status" value="1"/>
</dbReference>
<gene>
    <name evidence="7" type="ORF">THAOC_32749</name>
</gene>
<proteinExistence type="predicted"/>
<feature type="compositionally biased region" description="Acidic residues" evidence="4">
    <location>
        <begin position="149"/>
        <end position="167"/>
    </location>
</feature>
<sequence length="331" mass="36188">MAKRQQQRTLLFAGGALAVAALGLWYYRQRRRKRSYNEPRDLLLEEEEMTAAEEQQLIYLFGEATKEARKLPKGKLNKNDHLMMYGLYKQAVEGDRAGDPPSKINVVAYAKYDAWGKFRGLPRLFAMRKYCEVVYHFSEGGESAHGDDTADVVYDEDGPEDVDEDGCPIESDGNLNGEVSGLGKSQSTLSSGDATESRRQTSTDTPDIRLRNAALSNDAKALQSALDDGADPNSFDESKQTALHFAADRNSVECLKLLIEKSADVNAVDCDGIGVLETALMAGLDIEGIRLLLVAGADPDLRDDDGDSPRSWVAAEGGDGLVNLFASFPPR</sequence>
<dbReference type="InterPro" id="IPR002110">
    <property type="entry name" value="Ankyrin_rpt"/>
</dbReference>
<dbReference type="InterPro" id="IPR050776">
    <property type="entry name" value="Ank_Repeat/CDKN_Inhibitor"/>
</dbReference>
<dbReference type="OMA" id="RPMGPVF"/>
<dbReference type="PROSITE" id="PS50297">
    <property type="entry name" value="ANK_REP_REGION"/>
    <property type="match status" value="1"/>
</dbReference>
<dbReference type="InterPro" id="IPR000582">
    <property type="entry name" value="Acyl-CoA-binding_protein"/>
</dbReference>
<dbReference type="InterPro" id="IPR036770">
    <property type="entry name" value="Ankyrin_rpt-contain_sf"/>
</dbReference>
<dbReference type="GO" id="GO:0000062">
    <property type="term" value="F:fatty-acyl-CoA binding"/>
    <property type="evidence" value="ECO:0007669"/>
    <property type="project" value="InterPro"/>
</dbReference>
<evidence type="ECO:0000313" key="8">
    <source>
        <dbReference type="Proteomes" id="UP000266841"/>
    </source>
</evidence>
<evidence type="ECO:0000256" key="3">
    <source>
        <dbReference type="PROSITE-ProRule" id="PRU00023"/>
    </source>
</evidence>
<keyword evidence="1" id="KW-0677">Repeat</keyword>
<feature type="compositionally biased region" description="Basic and acidic residues" evidence="4">
    <location>
        <begin position="195"/>
        <end position="206"/>
    </location>
</feature>
<dbReference type="OrthoDB" id="46760at2759"/>
<feature type="domain" description="ACB" evidence="6">
    <location>
        <begin position="57"/>
        <end position="143"/>
    </location>
</feature>
<dbReference type="AlphaFoldDB" id="K0RHM1"/>
<dbReference type="Pfam" id="PF00887">
    <property type="entry name" value="ACBP"/>
    <property type="match status" value="1"/>
</dbReference>
<evidence type="ECO:0000313" key="7">
    <source>
        <dbReference type="EMBL" id="EJK48451.1"/>
    </source>
</evidence>
<feature type="transmembrane region" description="Helical" evidence="5">
    <location>
        <begin position="9"/>
        <end position="27"/>
    </location>
</feature>
<name>K0RHM1_THAOC</name>
<evidence type="ECO:0000256" key="2">
    <source>
        <dbReference type="ARBA" id="ARBA00023043"/>
    </source>
</evidence>
<keyword evidence="5" id="KW-1133">Transmembrane helix</keyword>
<evidence type="ECO:0000256" key="1">
    <source>
        <dbReference type="ARBA" id="ARBA00022737"/>
    </source>
</evidence>
<keyword evidence="2 3" id="KW-0040">ANK repeat</keyword>
<dbReference type="InterPro" id="IPR014352">
    <property type="entry name" value="FERM/acyl-CoA-bd_prot_sf"/>
</dbReference>
<dbReference type="Proteomes" id="UP000266841">
    <property type="component" value="Unassembled WGS sequence"/>
</dbReference>
<reference evidence="7 8" key="1">
    <citation type="journal article" date="2012" name="Genome Biol.">
        <title>Genome and low-iron response of an oceanic diatom adapted to chronic iron limitation.</title>
        <authorList>
            <person name="Lommer M."/>
            <person name="Specht M."/>
            <person name="Roy A.S."/>
            <person name="Kraemer L."/>
            <person name="Andreson R."/>
            <person name="Gutowska M.A."/>
            <person name="Wolf J."/>
            <person name="Bergner S.V."/>
            <person name="Schilhabel M.B."/>
            <person name="Klostermeier U.C."/>
            <person name="Beiko R.G."/>
            <person name="Rosenstiel P."/>
            <person name="Hippler M."/>
            <person name="Laroche J."/>
        </authorList>
    </citation>
    <scope>NUCLEOTIDE SEQUENCE [LARGE SCALE GENOMIC DNA]</scope>
    <source>
        <strain evidence="7 8">CCMP1005</strain>
    </source>
</reference>
<accession>K0RHM1</accession>
<dbReference type="EMBL" id="AGNL01045814">
    <property type="protein sequence ID" value="EJK48451.1"/>
    <property type="molecule type" value="Genomic_DNA"/>
</dbReference>
<dbReference type="Pfam" id="PF12796">
    <property type="entry name" value="Ank_2"/>
    <property type="match status" value="1"/>
</dbReference>